<dbReference type="PANTHER" id="PTHR24421:SF62">
    <property type="entry name" value="SENSORY TRANSDUCTION HISTIDINE KINASE"/>
    <property type="match status" value="1"/>
</dbReference>
<keyword evidence="5" id="KW-0472">Membrane</keyword>
<dbReference type="RefSeq" id="WP_171245043.1">
    <property type="nucleotide sequence ID" value="NZ_JABEPQ010000005.1"/>
</dbReference>
<dbReference type="Gene3D" id="1.20.5.1930">
    <property type="match status" value="1"/>
</dbReference>
<keyword evidence="5" id="KW-1133">Transmembrane helix</keyword>
<feature type="transmembrane region" description="Helical" evidence="5">
    <location>
        <begin position="58"/>
        <end position="77"/>
    </location>
</feature>
<dbReference type="GO" id="GO:0046983">
    <property type="term" value="F:protein dimerization activity"/>
    <property type="evidence" value="ECO:0007669"/>
    <property type="project" value="InterPro"/>
</dbReference>
<dbReference type="Proteomes" id="UP000588586">
    <property type="component" value="Unassembled WGS sequence"/>
</dbReference>
<dbReference type="AlphaFoldDB" id="A0A849HNG0"/>
<evidence type="ECO:0000256" key="5">
    <source>
        <dbReference type="SAM" id="Phobius"/>
    </source>
</evidence>
<dbReference type="Pfam" id="PF02518">
    <property type="entry name" value="HATPase_c"/>
    <property type="match status" value="1"/>
</dbReference>
<name>A0A849HNG0_9MICO</name>
<dbReference type="GO" id="GO:0016020">
    <property type="term" value="C:membrane"/>
    <property type="evidence" value="ECO:0007669"/>
    <property type="project" value="InterPro"/>
</dbReference>
<protein>
    <submittedName>
        <fullName evidence="8">Sensor histidine kinase</fullName>
    </submittedName>
</protein>
<keyword evidence="2 8" id="KW-0418">Kinase</keyword>
<reference evidence="8 9" key="1">
    <citation type="submission" date="2020-04" db="EMBL/GenBank/DDBJ databases">
        <title>Knoellia sp. isolate from air conditioner.</title>
        <authorList>
            <person name="Chea S."/>
            <person name="Kim D.-U."/>
        </authorList>
    </citation>
    <scope>NUCLEOTIDE SEQUENCE [LARGE SCALE GENOMIC DNA]</scope>
    <source>
        <strain evidence="8 9">DB2414S</strain>
    </source>
</reference>
<gene>
    <name evidence="8" type="ORF">HJG52_18200</name>
</gene>
<sequence>MSLVHPAEPPQATAAVDGPSSEELDEMWRRQVRWWHALFAILLVATTGVLVFEGKPQLPWQLADVAGVAVVYAVWGWRGLGQQDLRAATAYVVVAWALMVVLMSLDGTGSAWILTFGLFPQTWASLPRNRAAVAVVVAVIAIAIVRVWQAPRTHDQLAAIVISTVIMLVLSLTLGLFIDRIIREADSRARTIDELHLAQAQLAAAERAQGVAAERERMSREIHDTLAQGFTSVVTLARATQSAVDRGDLEAVRERLRIIEQTASENLAEARLIVAEMTPGHLQSRTLAEALQRLVDAVGQGSGMSGRLVVEGEPVVLQANSEVVLVRTAQEGLANVRRHSGASSFEVRLRYAADEPVSLEVADDGVGFEWSGERAGYGLDGATARAAEVGGRFEVKTAPGEGTRLRVEVPL</sequence>
<dbReference type="InterPro" id="IPR036890">
    <property type="entry name" value="HATPase_C_sf"/>
</dbReference>
<keyword evidence="9" id="KW-1185">Reference proteome</keyword>
<keyword evidence="1" id="KW-0808">Transferase</keyword>
<accession>A0A849HNG0</accession>
<evidence type="ECO:0000259" key="6">
    <source>
        <dbReference type="Pfam" id="PF02518"/>
    </source>
</evidence>
<evidence type="ECO:0000313" key="8">
    <source>
        <dbReference type="EMBL" id="NNM47921.1"/>
    </source>
</evidence>
<proteinExistence type="predicted"/>
<dbReference type="GO" id="GO:0000155">
    <property type="term" value="F:phosphorelay sensor kinase activity"/>
    <property type="evidence" value="ECO:0007669"/>
    <property type="project" value="InterPro"/>
</dbReference>
<evidence type="ECO:0000256" key="1">
    <source>
        <dbReference type="ARBA" id="ARBA00022679"/>
    </source>
</evidence>
<dbReference type="CDD" id="cd16917">
    <property type="entry name" value="HATPase_UhpB-NarQ-NarX-like"/>
    <property type="match status" value="1"/>
</dbReference>
<evidence type="ECO:0000313" key="9">
    <source>
        <dbReference type="Proteomes" id="UP000588586"/>
    </source>
</evidence>
<evidence type="ECO:0000256" key="4">
    <source>
        <dbReference type="SAM" id="MobiDB-lite"/>
    </source>
</evidence>
<evidence type="ECO:0000256" key="2">
    <source>
        <dbReference type="ARBA" id="ARBA00022777"/>
    </source>
</evidence>
<feature type="transmembrane region" description="Helical" evidence="5">
    <location>
        <begin position="131"/>
        <end position="148"/>
    </location>
</feature>
<dbReference type="SUPFAM" id="SSF55874">
    <property type="entry name" value="ATPase domain of HSP90 chaperone/DNA topoisomerase II/histidine kinase"/>
    <property type="match status" value="1"/>
</dbReference>
<feature type="transmembrane region" description="Helical" evidence="5">
    <location>
        <begin position="89"/>
        <end position="119"/>
    </location>
</feature>
<feature type="domain" description="Histidine kinase/HSP90-like ATPase" evidence="6">
    <location>
        <begin position="323"/>
        <end position="411"/>
    </location>
</feature>
<dbReference type="InterPro" id="IPR017205">
    <property type="entry name" value="Sig_transdc_His_kinase_ChrS"/>
</dbReference>
<comment type="caution">
    <text evidence="8">The sequence shown here is derived from an EMBL/GenBank/DDBJ whole genome shotgun (WGS) entry which is preliminary data.</text>
</comment>
<dbReference type="InterPro" id="IPR011712">
    <property type="entry name" value="Sig_transdc_His_kin_sub3_dim/P"/>
</dbReference>
<feature type="transmembrane region" description="Helical" evidence="5">
    <location>
        <begin position="157"/>
        <end position="178"/>
    </location>
</feature>
<dbReference type="PANTHER" id="PTHR24421">
    <property type="entry name" value="NITRATE/NITRITE SENSOR PROTEIN NARX-RELATED"/>
    <property type="match status" value="1"/>
</dbReference>
<evidence type="ECO:0000256" key="3">
    <source>
        <dbReference type="ARBA" id="ARBA00023012"/>
    </source>
</evidence>
<dbReference type="InterPro" id="IPR003594">
    <property type="entry name" value="HATPase_dom"/>
</dbReference>
<dbReference type="PIRSF" id="PIRSF037434">
    <property type="entry name" value="STHK_ChrS"/>
    <property type="match status" value="1"/>
</dbReference>
<dbReference type="EMBL" id="JABEPQ010000005">
    <property type="protein sequence ID" value="NNM47921.1"/>
    <property type="molecule type" value="Genomic_DNA"/>
</dbReference>
<dbReference type="Pfam" id="PF07730">
    <property type="entry name" value="HisKA_3"/>
    <property type="match status" value="1"/>
</dbReference>
<organism evidence="8 9">
    <name type="scientific">Knoellia koreensis</name>
    <dbReference type="NCBI Taxonomy" id="2730921"/>
    <lineage>
        <taxon>Bacteria</taxon>
        <taxon>Bacillati</taxon>
        <taxon>Actinomycetota</taxon>
        <taxon>Actinomycetes</taxon>
        <taxon>Micrococcales</taxon>
        <taxon>Intrasporangiaceae</taxon>
        <taxon>Knoellia</taxon>
    </lineage>
</organism>
<feature type="domain" description="Signal transduction histidine kinase subgroup 3 dimerisation and phosphoacceptor" evidence="7">
    <location>
        <begin position="214"/>
        <end position="281"/>
    </location>
</feature>
<feature type="region of interest" description="Disordered" evidence="4">
    <location>
        <begin position="1"/>
        <end position="20"/>
    </location>
</feature>
<evidence type="ECO:0000259" key="7">
    <source>
        <dbReference type="Pfam" id="PF07730"/>
    </source>
</evidence>
<keyword evidence="5" id="KW-0812">Transmembrane</keyword>
<feature type="transmembrane region" description="Helical" evidence="5">
    <location>
        <begin position="34"/>
        <end position="52"/>
    </location>
</feature>
<keyword evidence="3" id="KW-0902">Two-component regulatory system</keyword>
<dbReference type="InterPro" id="IPR050482">
    <property type="entry name" value="Sensor_HK_TwoCompSys"/>
</dbReference>
<dbReference type="Gene3D" id="3.30.565.10">
    <property type="entry name" value="Histidine kinase-like ATPase, C-terminal domain"/>
    <property type="match status" value="1"/>
</dbReference>